<organism evidence="2 3">
    <name type="scientific">Candidatus Ozemobacter sibiricus</name>
    <dbReference type="NCBI Taxonomy" id="2268124"/>
    <lineage>
        <taxon>Bacteria</taxon>
        <taxon>Candidatus Ozemobacteria</taxon>
        <taxon>Candidatus Ozemobacterales</taxon>
        <taxon>Candidatus Ozemobacteraceae</taxon>
        <taxon>Candidatus Ozemobacter</taxon>
    </lineage>
</organism>
<evidence type="ECO:0000256" key="1">
    <source>
        <dbReference type="SAM" id="MobiDB-lite"/>
    </source>
</evidence>
<proteinExistence type="predicted"/>
<comment type="caution">
    <text evidence="2">The sequence shown here is derived from an EMBL/GenBank/DDBJ whole genome shotgun (WGS) entry which is preliminary data.</text>
</comment>
<accession>A0A367Z732</accession>
<evidence type="ECO:0000313" key="2">
    <source>
        <dbReference type="EMBL" id="RCK73928.1"/>
    </source>
</evidence>
<name>A0A367Z732_9BACT</name>
<feature type="region of interest" description="Disordered" evidence="1">
    <location>
        <begin position="1"/>
        <end position="32"/>
    </location>
</feature>
<dbReference type="EMBL" id="QOQW01000048">
    <property type="protein sequence ID" value="RCK73928.1"/>
    <property type="molecule type" value="Genomic_DNA"/>
</dbReference>
<protein>
    <submittedName>
        <fullName evidence="2">Uncharacterized protein</fullName>
    </submittedName>
</protein>
<reference evidence="2 3" key="1">
    <citation type="submission" date="2018-05" db="EMBL/GenBank/DDBJ databases">
        <title>A metagenomic window into the 2 km-deep terrestrial subsurface aquifer revealed taxonomically and functionally diverse microbial community comprising novel uncultured bacterial lineages.</title>
        <authorList>
            <person name="Kadnikov V.V."/>
            <person name="Mardanov A.V."/>
            <person name="Beletsky A.V."/>
            <person name="Banks D."/>
            <person name="Pimenov N.V."/>
            <person name="Frank Y.A."/>
            <person name="Karnachuk O.V."/>
            <person name="Ravin N.V."/>
        </authorList>
    </citation>
    <scope>NUCLEOTIDE SEQUENCE [LARGE SCALE GENOMIC DNA]</scope>
    <source>
        <strain evidence="2">BY5</strain>
    </source>
</reference>
<dbReference type="AlphaFoldDB" id="A0A367Z732"/>
<gene>
    <name evidence="2" type="ORF">OZSIB_1668</name>
</gene>
<sequence>MREFSFSHCNRGTAFPGTGGRQKSAKVHHQRDLQNVSTYSTSDFLGPF</sequence>
<evidence type="ECO:0000313" key="3">
    <source>
        <dbReference type="Proteomes" id="UP000252355"/>
    </source>
</evidence>
<dbReference type="Proteomes" id="UP000252355">
    <property type="component" value="Unassembled WGS sequence"/>
</dbReference>